<comment type="caution">
    <text evidence="12">The sequence shown here is derived from an EMBL/GenBank/DDBJ whole genome shotgun (WGS) entry which is preliminary data.</text>
</comment>
<feature type="domain" description="Aminoacyl-tRNA synthetase class Ia" evidence="10">
    <location>
        <begin position="216"/>
        <end position="739"/>
    </location>
</feature>
<evidence type="ECO:0000256" key="4">
    <source>
        <dbReference type="ARBA" id="ARBA00022598"/>
    </source>
</evidence>
<keyword evidence="5" id="KW-0547">Nucleotide-binding</keyword>
<dbReference type="Gene3D" id="1.10.730.10">
    <property type="entry name" value="Isoleucyl-tRNA Synthetase, Domain 1"/>
    <property type="match status" value="1"/>
</dbReference>
<keyword evidence="6" id="KW-0067">ATP-binding</keyword>
<reference evidence="12" key="2">
    <citation type="submission" date="2023-06" db="EMBL/GenBank/DDBJ databases">
        <authorList>
            <person name="Swenson N.G."/>
            <person name="Wegrzyn J.L."/>
            <person name="Mcevoy S.L."/>
        </authorList>
    </citation>
    <scope>NUCLEOTIDE SEQUENCE</scope>
    <source>
        <strain evidence="12">NS2018</strain>
        <tissue evidence="12">Leaf</tissue>
    </source>
</reference>
<dbReference type="AlphaFoldDB" id="A0AA39TVC8"/>
<dbReference type="InterPro" id="IPR002303">
    <property type="entry name" value="Valyl-tRNA_ligase"/>
</dbReference>
<dbReference type="Pfam" id="PF08264">
    <property type="entry name" value="Anticodon_1"/>
    <property type="match status" value="1"/>
</dbReference>
<keyword evidence="8" id="KW-0030">Aminoacyl-tRNA synthetase</keyword>
<dbReference type="InterPro" id="IPR013155">
    <property type="entry name" value="M/V/L/I-tRNA-synth_anticd-bd"/>
</dbReference>
<dbReference type="InterPro" id="IPR002300">
    <property type="entry name" value="aa-tRNA-synth_Ia"/>
</dbReference>
<reference evidence="12" key="1">
    <citation type="journal article" date="2022" name="Plant J.">
        <title>Strategies of tolerance reflected in two North American maple genomes.</title>
        <authorList>
            <person name="McEvoy S.L."/>
            <person name="Sezen U.U."/>
            <person name="Trouern-Trend A."/>
            <person name="McMahon S.M."/>
            <person name="Schaberg P.G."/>
            <person name="Yang J."/>
            <person name="Wegrzyn J.L."/>
            <person name="Swenson N.G."/>
        </authorList>
    </citation>
    <scope>NUCLEOTIDE SEQUENCE</scope>
    <source>
        <strain evidence="12">NS2018</strain>
    </source>
</reference>
<evidence type="ECO:0000259" key="11">
    <source>
        <dbReference type="Pfam" id="PF08264"/>
    </source>
</evidence>
<dbReference type="GO" id="GO:0005829">
    <property type="term" value="C:cytosol"/>
    <property type="evidence" value="ECO:0007669"/>
    <property type="project" value="TreeGrafter"/>
</dbReference>
<proteinExistence type="inferred from homology"/>
<evidence type="ECO:0000256" key="7">
    <source>
        <dbReference type="ARBA" id="ARBA00022917"/>
    </source>
</evidence>
<dbReference type="Proteomes" id="UP001168877">
    <property type="component" value="Unassembled WGS sequence"/>
</dbReference>
<dbReference type="GO" id="GO:0004832">
    <property type="term" value="F:valine-tRNA ligase activity"/>
    <property type="evidence" value="ECO:0007669"/>
    <property type="project" value="UniProtKB-EC"/>
</dbReference>
<gene>
    <name evidence="12" type="ORF">LWI29_025109</name>
</gene>
<dbReference type="GO" id="GO:0006438">
    <property type="term" value="P:valyl-tRNA aminoacylation"/>
    <property type="evidence" value="ECO:0007669"/>
    <property type="project" value="InterPro"/>
</dbReference>
<name>A0AA39TVC8_ACESA</name>
<dbReference type="CDD" id="cd00817">
    <property type="entry name" value="ValRS_core"/>
    <property type="match status" value="1"/>
</dbReference>
<organism evidence="12 13">
    <name type="scientific">Acer saccharum</name>
    <name type="common">Sugar maple</name>
    <dbReference type="NCBI Taxonomy" id="4024"/>
    <lineage>
        <taxon>Eukaryota</taxon>
        <taxon>Viridiplantae</taxon>
        <taxon>Streptophyta</taxon>
        <taxon>Embryophyta</taxon>
        <taxon>Tracheophyta</taxon>
        <taxon>Spermatophyta</taxon>
        <taxon>Magnoliopsida</taxon>
        <taxon>eudicotyledons</taxon>
        <taxon>Gunneridae</taxon>
        <taxon>Pentapetalae</taxon>
        <taxon>rosids</taxon>
        <taxon>malvids</taxon>
        <taxon>Sapindales</taxon>
        <taxon>Sapindaceae</taxon>
        <taxon>Hippocastanoideae</taxon>
        <taxon>Acereae</taxon>
        <taxon>Acer</taxon>
    </lineage>
</organism>
<keyword evidence="4" id="KW-0436">Ligase</keyword>
<keyword evidence="3" id="KW-0963">Cytoplasm</keyword>
<dbReference type="GO" id="GO:0005524">
    <property type="term" value="F:ATP binding"/>
    <property type="evidence" value="ECO:0007669"/>
    <property type="project" value="UniProtKB-KW"/>
</dbReference>
<evidence type="ECO:0000256" key="9">
    <source>
        <dbReference type="ARBA" id="ARBA00029936"/>
    </source>
</evidence>
<dbReference type="InterPro" id="IPR009008">
    <property type="entry name" value="Val/Leu/Ile-tRNA-synth_edit"/>
</dbReference>
<dbReference type="PANTHER" id="PTHR11946:SF109">
    <property type="entry name" value="VALINE--TRNA LIGASE"/>
    <property type="match status" value="1"/>
</dbReference>
<comment type="similarity">
    <text evidence="1">Belongs to the class-I aminoacyl-tRNA synthetase family.</text>
</comment>
<dbReference type="CDD" id="cd07962">
    <property type="entry name" value="Anticodon_Ia_Val"/>
    <property type="match status" value="1"/>
</dbReference>
<dbReference type="EC" id="6.1.1.9" evidence="2"/>
<evidence type="ECO:0000256" key="5">
    <source>
        <dbReference type="ARBA" id="ARBA00022741"/>
    </source>
</evidence>
<dbReference type="Pfam" id="PF00133">
    <property type="entry name" value="tRNA-synt_1"/>
    <property type="match status" value="1"/>
</dbReference>
<evidence type="ECO:0000313" key="13">
    <source>
        <dbReference type="Proteomes" id="UP001168877"/>
    </source>
</evidence>
<dbReference type="SUPFAM" id="SSF52374">
    <property type="entry name" value="Nucleotidylyl transferase"/>
    <property type="match status" value="1"/>
</dbReference>
<dbReference type="SUPFAM" id="SSF50677">
    <property type="entry name" value="ValRS/IleRS/LeuRS editing domain"/>
    <property type="match status" value="1"/>
</dbReference>
<dbReference type="SUPFAM" id="SSF47323">
    <property type="entry name" value="Anticodon-binding domain of a subclass of class I aminoacyl-tRNA synthetases"/>
    <property type="match status" value="1"/>
</dbReference>
<dbReference type="PANTHER" id="PTHR11946">
    <property type="entry name" value="VALYL-TRNA SYNTHETASES"/>
    <property type="match status" value="1"/>
</dbReference>
<evidence type="ECO:0000313" key="12">
    <source>
        <dbReference type="EMBL" id="KAK0608070.1"/>
    </source>
</evidence>
<evidence type="ECO:0000256" key="2">
    <source>
        <dbReference type="ARBA" id="ARBA00013169"/>
    </source>
</evidence>
<evidence type="ECO:0000256" key="3">
    <source>
        <dbReference type="ARBA" id="ARBA00022490"/>
    </source>
</evidence>
<keyword evidence="13" id="KW-1185">Reference proteome</keyword>
<evidence type="ECO:0000256" key="6">
    <source>
        <dbReference type="ARBA" id="ARBA00022840"/>
    </source>
</evidence>
<dbReference type="Gene3D" id="3.40.50.620">
    <property type="entry name" value="HUPs"/>
    <property type="match status" value="2"/>
</dbReference>
<dbReference type="InterPro" id="IPR009080">
    <property type="entry name" value="tRNAsynth_Ia_anticodon-bd"/>
</dbReference>
<keyword evidence="7" id="KW-0648">Protein biosynthesis</keyword>
<feature type="domain" description="Methionyl/Valyl/Leucyl/Isoleucyl-tRNA synthetase anticodon-binding" evidence="11">
    <location>
        <begin position="784"/>
        <end position="899"/>
    </location>
</feature>
<protein>
    <recommendedName>
        <fullName evidence="2">valine--tRNA ligase</fullName>
        <ecNumber evidence="2">6.1.1.9</ecNumber>
    </recommendedName>
    <alternativeName>
        <fullName evidence="9">Valyl-tRNA synthetase</fullName>
    </alternativeName>
</protein>
<evidence type="ECO:0000256" key="8">
    <source>
        <dbReference type="ARBA" id="ARBA00023146"/>
    </source>
</evidence>
<sequence length="964" mass="110042">MRYFKPMGLFDMAMTQNGKLLGLDLGDKNIGVCVGLFGGPKLRALPLYGSLIGTFFLGEHSLRAVNLFGEFARDTTLEIDGSGLFNGMPFTLVPEKNSSKIAKDYMERNFSGAREKELKKQKALQKAQLLKLKQVQQRSKKSPTSPLKKDEVNPELFIDPHTPIGDKKRLSSLMLMHYNPNVVEKSFFHLQMIRLFGGRECLVIMPCGYLAWTMPVVVEKKLMRERHLTRHDVGREEFLSEVLNWTKEYGGTILRQLRRLGASLDWSRECFTMDEKRSRAVTEAFVRLYEEGLIYRDIRLVNWDFVLRTAIGNMEIEEIEIDGKTLLEVPGYENPVEFGMLTLFAYPLEGGPGEIVVATSRVETIFGDTAIAIHPEDERYNSVKQDFGTGAVKITPAHDANDFATGKRHNLEFINIFTDDGLVNGNGGPDFEGMPCFKARVAMIEALQKKGLYRGARNYGMRLPLCSRSKDVVEKMIKPQWYVNCKSMGMEALNAAMDGKLEIIPKQYTAEWRRWLESIHDWCISRQLWWGHRIPAWYVTLEDDELKKLGSYNDHWIVARDEKEALAEATKRFVGKKFEMCQDPDVLDTWFSSSLFPLSVLGWPDETDDLKAFYPTSVLEIGHDILFFWVAWMLMLGSKLGGDVPFRKVYLHPMIRDAHGRKMSKSLGNVIDPIEIINGISLDGLHKRLEEGNLDPKELDVAKAGQIIDFPHGIAECGADALRFALISYTAQSGKINLDIQRVVGYRQWCNKLWNVVRFGTSKLGEDYVPPTYIFPENTCFSCKWILSVLNKAISRTEASLNSYEFSDAASTVYSWWQYQFCDVFIEAIKLYFAAGDDPALASERSSARDALWVCLETSLRLLHPFMPFVTEELWQRLPAVEGCTRKESIMLCEYPSSLESCMHRTCLNNARLFVFISLNRQHEKLTKIMSASGYQEKVPCRIQEDNAAKLAKLEQDLRNLKCR</sequence>
<dbReference type="PRINTS" id="PR00986">
    <property type="entry name" value="TRNASYNTHVAL"/>
</dbReference>
<dbReference type="NCBIfam" id="TIGR00422">
    <property type="entry name" value="valS"/>
    <property type="match status" value="1"/>
</dbReference>
<dbReference type="InterPro" id="IPR014729">
    <property type="entry name" value="Rossmann-like_a/b/a_fold"/>
</dbReference>
<evidence type="ECO:0000259" key="10">
    <source>
        <dbReference type="Pfam" id="PF00133"/>
    </source>
</evidence>
<dbReference type="FunFam" id="1.10.730.10:FF:000009">
    <property type="entry name" value="Valine--tRNA ligase, mitochondrial"/>
    <property type="match status" value="1"/>
</dbReference>
<dbReference type="FunFam" id="3.40.50.620:FF:000078">
    <property type="entry name" value="Valine--tRNA ligase, mitochondrial"/>
    <property type="match status" value="1"/>
</dbReference>
<dbReference type="EMBL" id="JAUESC010000001">
    <property type="protein sequence ID" value="KAK0608070.1"/>
    <property type="molecule type" value="Genomic_DNA"/>
</dbReference>
<accession>A0AA39TVC8</accession>
<evidence type="ECO:0000256" key="1">
    <source>
        <dbReference type="ARBA" id="ARBA00005594"/>
    </source>
</evidence>
<dbReference type="InterPro" id="IPR033705">
    <property type="entry name" value="Anticodon_Ia_Val"/>
</dbReference>
<dbReference type="GO" id="GO:0002161">
    <property type="term" value="F:aminoacyl-tRNA deacylase activity"/>
    <property type="evidence" value="ECO:0007669"/>
    <property type="project" value="InterPro"/>
</dbReference>